<comment type="caution">
    <text evidence="3">The sequence shown here is derived from an EMBL/GenBank/DDBJ whole genome shotgun (WGS) entry which is preliminary data.</text>
</comment>
<feature type="chain" id="PRO_5036769000" evidence="2">
    <location>
        <begin position="31"/>
        <end position="550"/>
    </location>
</feature>
<sequence>MKRRLTVVKSLYTALAISVLLAGCASNGSAGKENGSTANSGAGGDSGANEAVTITTARIVGGDVTFKNGEDIDNNVHYKWAKDELGIILKNDWTVGTGDAFTTKLRLMVNTNEKLPDVFRTGDLNLATQLIDSGKLMDITEAFEQYASPRLKALFEQYPQLWYPVTVDGRRYGLPITNAVSSSNVLWIRQDWLDKLHLDAPETMEELEQVMDAFTNQDPDGNNKNDTIGMSVSLRNGVATWMASSDFIFGKAAMPTSWNKGPDGKLQYGSVQPSVKEGVSKLAKWMKKGYLDKDAGTLDESKAVESFIQGRSGMVFGPTWMASGWPFTADMNFDYKAIPLPSGIDGQQGFMAEQLTSMQFYFNKDFKHMDRFFVYLDKIMGPGFYDTESEFANGWAEGYDYVMENGEPVYDHDKIPGGFTDAKKYTLFYNDIQTPKMELEVMAKLGEGNAPETSYDKQFASRDKRWQEGAAVLKTYMDKASVLNEMTGPPTPAMSKKSELLKKMENETFLKIIYGSSPIESFDTFVEQWKKAGGDEITKEVNEWYASVIE</sequence>
<evidence type="ECO:0000313" key="4">
    <source>
        <dbReference type="Proteomes" id="UP000632125"/>
    </source>
</evidence>
<proteinExistence type="predicted"/>
<dbReference type="SUPFAM" id="SSF53850">
    <property type="entry name" value="Periplasmic binding protein-like II"/>
    <property type="match status" value="1"/>
</dbReference>
<accession>A0A927CSE9</accession>
<evidence type="ECO:0000256" key="1">
    <source>
        <dbReference type="ARBA" id="ARBA00022729"/>
    </source>
</evidence>
<dbReference type="AlphaFoldDB" id="A0A927CSE9"/>
<dbReference type="RefSeq" id="WP_190864481.1">
    <property type="nucleotide sequence ID" value="NZ_JACXIY010000026.1"/>
</dbReference>
<dbReference type="PROSITE" id="PS51257">
    <property type="entry name" value="PROKAR_LIPOPROTEIN"/>
    <property type="match status" value="1"/>
</dbReference>
<evidence type="ECO:0000256" key="2">
    <source>
        <dbReference type="SAM" id="SignalP"/>
    </source>
</evidence>
<gene>
    <name evidence="3" type="ORF">IDH41_20895</name>
</gene>
<feature type="signal peptide" evidence="2">
    <location>
        <begin position="1"/>
        <end position="30"/>
    </location>
</feature>
<reference evidence="3" key="1">
    <citation type="submission" date="2020-09" db="EMBL/GenBank/DDBJ databases">
        <title>A novel bacterium of genus Paenibacillus, isolated from South China Sea.</title>
        <authorList>
            <person name="Huang H."/>
            <person name="Mo K."/>
            <person name="Hu Y."/>
        </authorList>
    </citation>
    <scope>NUCLEOTIDE SEQUENCE</scope>
    <source>
        <strain evidence="3">IB182493</strain>
    </source>
</reference>
<keyword evidence="1 2" id="KW-0732">Signal</keyword>
<organism evidence="3 4">
    <name type="scientific">Paenibacillus arenilitoris</name>
    <dbReference type="NCBI Taxonomy" id="2772299"/>
    <lineage>
        <taxon>Bacteria</taxon>
        <taxon>Bacillati</taxon>
        <taxon>Bacillota</taxon>
        <taxon>Bacilli</taxon>
        <taxon>Bacillales</taxon>
        <taxon>Paenibacillaceae</taxon>
        <taxon>Paenibacillus</taxon>
    </lineage>
</organism>
<dbReference type="EMBL" id="JACXIY010000026">
    <property type="protein sequence ID" value="MBD2871046.1"/>
    <property type="molecule type" value="Genomic_DNA"/>
</dbReference>
<keyword evidence="4" id="KW-1185">Reference proteome</keyword>
<dbReference type="CDD" id="cd13580">
    <property type="entry name" value="PBP2_AlgQ_like_1"/>
    <property type="match status" value="1"/>
</dbReference>
<dbReference type="PANTHER" id="PTHR43649:SF33">
    <property type="entry name" value="POLYGALACTURONAN_RHAMNOGALACTURONAN-BINDING PROTEIN YTCQ"/>
    <property type="match status" value="1"/>
</dbReference>
<dbReference type="PANTHER" id="PTHR43649">
    <property type="entry name" value="ARABINOSE-BINDING PROTEIN-RELATED"/>
    <property type="match status" value="1"/>
</dbReference>
<dbReference type="InterPro" id="IPR050490">
    <property type="entry name" value="Bact_solute-bd_prot1"/>
</dbReference>
<name>A0A927CSE9_9BACL</name>
<evidence type="ECO:0000313" key="3">
    <source>
        <dbReference type="EMBL" id="MBD2871046.1"/>
    </source>
</evidence>
<dbReference type="Proteomes" id="UP000632125">
    <property type="component" value="Unassembled WGS sequence"/>
</dbReference>
<protein>
    <submittedName>
        <fullName evidence="3">Extracellular solute-binding protein</fullName>
    </submittedName>
</protein>
<dbReference type="Gene3D" id="3.40.190.10">
    <property type="entry name" value="Periplasmic binding protein-like II"/>
    <property type="match status" value="2"/>
</dbReference>